<dbReference type="EMBL" id="QLUW01000004">
    <property type="protein sequence ID" value="RAP74770.1"/>
    <property type="molecule type" value="Genomic_DNA"/>
</dbReference>
<name>A0A328TWL9_9BACL</name>
<reference evidence="3 4" key="1">
    <citation type="submission" date="2018-06" db="EMBL/GenBank/DDBJ databases">
        <title>Paenibacillus montanisoli sp. nov., isolated from mountain area soil.</title>
        <authorList>
            <person name="Wu M."/>
        </authorList>
    </citation>
    <scope>NUCLEOTIDE SEQUENCE [LARGE SCALE GENOMIC DNA]</scope>
    <source>
        <strain evidence="3 4">RA17</strain>
    </source>
</reference>
<dbReference type="InterPro" id="IPR011009">
    <property type="entry name" value="Kinase-like_dom_sf"/>
</dbReference>
<dbReference type="GO" id="GO:0005524">
    <property type="term" value="F:ATP binding"/>
    <property type="evidence" value="ECO:0007669"/>
    <property type="project" value="InterPro"/>
</dbReference>
<dbReference type="Pfam" id="PF00069">
    <property type="entry name" value="Pkinase"/>
    <property type="match status" value="1"/>
</dbReference>
<dbReference type="SUPFAM" id="SSF56112">
    <property type="entry name" value="Protein kinase-like (PK-like)"/>
    <property type="match status" value="1"/>
</dbReference>
<feature type="coiled-coil region" evidence="1">
    <location>
        <begin position="670"/>
        <end position="704"/>
    </location>
</feature>
<evidence type="ECO:0000259" key="2">
    <source>
        <dbReference type="PROSITE" id="PS50011"/>
    </source>
</evidence>
<evidence type="ECO:0000313" key="3">
    <source>
        <dbReference type="EMBL" id="RAP74770.1"/>
    </source>
</evidence>
<keyword evidence="4" id="KW-1185">Reference proteome</keyword>
<organism evidence="3 4">
    <name type="scientific">Paenibacillus montanisoli</name>
    <dbReference type="NCBI Taxonomy" id="2081970"/>
    <lineage>
        <taxon>Bacteria</taxon>
        <taxon>Bacillati</taxon>
        <taxon>Bacillota</taxon>
        <taxon>Bacilli</taxon>
        <taxon>Bacillales</taxon>
        <taxon>Paenibacillaceae</taxon>
        <taxon>Paenibacillus</taxon>
    </lineage>
</organism>
<protein>
    <recommendedName>
        <fullName evidence="2">Protein kinase domain-containing protein</fullName>
    </recommendedName>
</protein>
<dbReference type="AlphaFoldDB" id="A0A328TWL9"/>
<sequence length="731" mass="83808">MFWPTPQDYREAIQNPKMCFRDPELQAGFPEMDKLGLPRPISGSFATVYKMKCGEKEWAVRCFTNNVKDQKIRYDAISMHLSAVKLPYMVHFEYLSEGIKINGNWYPIVKMEWVEGESLLHYIERHLHDAEILRELGNKWLKMLQELHEANIAHGDLQHGNVLIHNDEIILIDYDGMYVPDLDGMPSNELGHRNYQHPGRNPEHFGPYIDNFSAWVIFISIAAVSADASLWHSLGAGEADERLLFRQNDFVLPDASQALECLERADDEALRSLIRSFREVMSEEVTKVPRPFDPQLKADAVQLSVASVSISAATKLMASFAAAFKEWLVKKMRSPAVTIRSQPESSYSTGSSWVLDYLETEAVPSKPWSTDRFLLERTVSFLVVSIAAVAAVAYGNAPSTALLFCTALGVGEMAFLNRRYLNLSVVQEKRAVSDKIKRLEDAVSGLTIELNHINDIKLKHEQMEEEKLDDLLRRQGKVSERETNEIEEVEKKLQGHISEVLGERQTIDQEEKTELTGALAAFKKTWLDEQLMKHRISKEKFPDIDDEMKRRLGSGGIRTAADFLDITIFQSYGSKKIEKVYLVLKSGGSVHVGMSPSQAKTLVEWKKRTERKYKPKIPQALPRSEMTAITSKFTNRKSALNSAEQAYKNRAQHQISHIRQAYSPEHDFLKREEDTARMNLTNELRQFEQEITELNKHLAANQWELHDLTKRMASFKDINFLCYLRRIFLLR</sequence>
<dbReference type="PROSITE" id="PS50011">
    <property type="entry name" value="PROTEIN_KINASE_DOM"/>
    <property type="match status" value="1"/>
</dbReference>
<dbReference type="GO" id="GO:0004672">
    <property type="term" value="F:protein kinase activity"/>
    <property type="evidence" value="ECO:0007669"/>
    <property type="project" value="InterPro"/>
</dbReference>
<accession>A0A328TWL9</accession>
<dbReference type="Proteomes" id="UP000249260">
    <property type="component" value="Unassembled WGS sequence"/>
</dbReference>
<comment type="caution">
    <text evidence="3">The sequence shown here is derived from an EMBL/GenBank/DDBJ whole genome shotgun (WGS) entry which is preliminary data.</text>
</comment>
<feature type="domain" description="Protein kinase" evidence="2">
    <location>
        <begin position="34"/>
        <end position="310"/>
    </location>
</feature>
<dbReference type="Gene3D" id="1.10.510.10">
    <property type="entry name" value="Transferase(Phosphotransferase) domain 1"/>
    <property type="match status" value="1"/>
</dbReference>
<proteinExistence type="predicted"/>
<evidence type="ECO:0000313" key="4">
    <source>
        <dbReference type="Proteomes" id="UP000249260"/>
    </source>
</evidence>
<dbReference type="OrthoDB" id="2485468at2"/>
<evidence type="ECO:0000256" key="1">
    <source>
        <dbReference type="SAM" id="Coils"/>
    </source>
</evidence>
<gene>
    <name evidence="3" type="ORF">DL346_22280</name>
</gene>
<dbReference type="InterPro" id="IPR000719">
    <property type="entry name" value="Prot_kinase_dom"/>
</dbReference>
<keyword evidence="1" id="KW-0175">Coiled coil</keyword>